<dbReference type="GO" id="GO:0015483">
    <property type="term" value="F:long-chain fatty acid transporting porin activity"/>
    <property type="evidence" value="ECO:0007669"/>
    <property type="project" value="TreeGrafter"/>
</dbReference>
<dbReference type="SUPFAM" id="SSF56935">
    <property type="entry name" value="Porins"/>
    <property type="match status" value="1"/>
</dbReference>
<dbReference type="Gene3D" id="2.40.160.60">
    <property type="entry name" value="Outer membrane protein transport protein (OMPP1/FadL/TodX)"/>
    <property type="match status" value="1"/>
</dbReference>
<keyword evidence="3" id="KW-1134">Transmembrane beta strand</keyword>
<evidence type="ECO:0000313" key="9">
    <source>
        <dbReference type="Proteomes" id="UP000240009"/>
    </source>
</evidence>
<dbReference type="PANTHER" id="PTHR35093">
    <property type="entry name" value="OUTER MEMBRANE PROTEIN NMB0088-RELATED"/>
    <property type="match status" value="1"/>
</dbReference>
<keyword evidence="7" id="KW-0998">Cell outer membrane</keyword>
<dbReference type="Pfam" id="PF03349">
    <property type="entry name" value="Toluene_X"/>
    <property type="match status" value="1"/>
</dbReference>
<evidence type="ECO:0000256" key="3">
    <source>
        <dbReference type="ARBA" id="ARBA00022452"/>
    </source>
</evidence>
<evidence type="ECO:0000256" key="4">
    <source>
        <dbReference type="ARBA" id="ARBA00022692"/>
    </source>
</evidence>
<keyword evidence="4" id="KW-0812">Transmembrane</keyword>
<comment type="caution">
    <text evidence="8">The sequence shown here is derived from an EMBL/GenBank/DDBJ whole genome shotgun (WGS) entry which is preliminary data.</text>
</comment>
<evidence type="ECO:0000256" key="2">
    <source>
        <dbReference type="ARBA" id="ARBA00008163"/>
    </source>
</evidence>
<dbReference type="InterPro" id="IPR005017">
    <property type="entry name" value="OMPP1/FadL/TodX"/>
</dbReference>
<accession>A0A2S8FM40</accession>
<evidence type="ECO:0000256" key="1">
    <source>
        <dbReference type="ARBA" id="ARBA00004571"/>
    </source>
</evidence>
<comment type="subcellular location">
    <subcellularLocation>
        <location evidence="1">Cell outer membrane</location>
        <topology evidence="1">Multi-pass membrane protein</topology>
    </subcellularLocation>
</comment>
<evidence type="ECO:0000256" key="5">
    <source>
        <dbReference type="ARBA" id="ARBA00022729"/>
    </source>
</evidence>
<dbReference type="GO" id="GO:0009279">
    <property type="term" value="C:cell outer membrane"/>
    <property type="evidence" value="ECO:0007669"/>
    <property type="project" value="UniProtKB-SubCell"/>
</dbReference>
<evidence type="ECO:0000256" key="6">
    <source>
        <dbReference type="ARBA" id="ARBA00023136"/>
    </source>
</evidence>
<proteinExistence type="inferred from homology"/>
<dbReference type="PANTHER" id="PTHR35093:SF8">
    <property type="entry name" value="OUTER MEMBRANE PROTEIN NMB0088-RELATED"/>
    <property type="match status" value="1"/>
</dbReference>
<evidence type="ECO:0000313" key="8">
    <source>
        <dbReference type="EMBL" id="PQO33221.1"/>
    </source>
</evidence>
<protein>
    <submittedName>
        <fullName evidence="8">Hydrocarbon degradation protein</fullName>
    </submittedName>
</protein>
<comment type="similarity">
    <text evidence="2">Belongs to the OmpP1/FadL family.</text>
</comment>
<name>A0A2S8FM40_9BACT</name>
<dbReference type="OrthoDB" id="247139at2"/>
<reference evidence="8 9" key="1">
    <citation type="submission" date="2018-02" db="EMBL/GenBank/DDBJ databases">
        <title>Comparative genomes isolates from brazilian mangrove.</title>
        <authorList>
            <person name="Araujo J.E."/>
            <person name="Taketani R.G."/>
            <person name="Silva M.C.P."/>
            <person name="Loureco M.V."/>
            <person name="Andreote F.D."/>
        </authorList>
    </citation>
    <scope>NUCLEOTIDE SEQUENCE [LARGE SCALE GENOMIC DNA]</scope>
    <source>
        <strain evidence="8 9">HEX-2 MGV</strain>
    </source>
</reference>
<evidence type="ECO:0000256" key="7">
    <source>
        <dbReference type="ARBA" id="ARBA00023237"/>
    </source>
</evidence>
<gene>
    <name evidence="8" type="ORF">C5Y96_10215</name>
</gene>
<dbReference type="RefSeq" id="WP_105352765.1">
    <property type="nucleotide sequence ID" value="NZ_PUIA01000035.1"/>
</dbReference>
<keyword evidence="6" id="KW-0472">Membrane</keyword>
<sequence length="398" mass="42218">MAILSHPIRYVLGILLVLATGAMAYGQGIAVTGVGPVNRSMGGAGTAAPLDAIGALHWNPASISYLEQSEVSFGMEGLLADIELSSTVGGNTNTTNGEAGVAIIPAVGWVDHLEGTPLTIGMGVYGIGGFRNNMPVDPSNPLLASSPVFADAEIMQIAPTMSVRLGECWSVGVAPTITAARMQFDPLGPSAITPTSTAGSGNRVHWGGGIQGGIYYASPNCWRAGFTIKSTQWFEQFRFFTPSGVVRFDLDYPMILSTGLAYYGWERWVFAADARYFDYANTQGFSDLGWDNVFAGAIGAQYQLNDLWKLRAGYNFNQNPIGSEDVFTNVANPLIQTHNIALGAGCLLTDGVELNLAYVYLVDSSVSGPAPSPPFGANDTISHRISAHSLVMGVQIRY</sequence>
<keyword evidence="5" id="KW-0732">Signal</keyword>
<dbReference type="AlphaFoldDB" id="A0A2S8FM40"/>
<dbReference type="Proteomes" id="UP000240009">
    <property type="component" value="Unassembled WGS sequence"/>
</dbReference>
<dbReference type="EMBL" id="PUIA01000035">
    <property type="protein sequence ID" value="PQO33221.1"/>
    <property type="molecule type" value="Genomic_DNA"/>
</dbReference>
<organism evidence="8 9">
    <name type="scientific">Blastopirellula marina</name>
    <dbReference type="NCBI Taxonomy" id="124"/>
    <lineage>
        <taxon>Bacteria</taxon>
        <taxon>Pseudomonadati</taxon>
        <taxon>Planctomycetota</taxon>
        <taxon>Planctomycetia</taxon>
        <taxon>Pirellulales</taxon>
        <taxon>Pirellulaceae</taxon>
        <taxon>Blastopirellula</taxon>
    </lineage>
</organism>